<dbReference type="EMBL" id="DPIY01000007">
    <property type="protein sequence ID" value="HCT57256.1"/>
    <property type="molecule type" value="Genomic_DNA"/>
</dbReference>
<name>A0A3D4V7Z6_9BACT</name>
<reference evidence="1 2" key="1">
    <citation type="journal article" date="2018" name="Nat. Biotechnol.">
        <title>A standardized bacterial taxonomy based on genome phylogeny substantially revises the tree of life.</title>
        <authorList>
            <person name="Parks D.H."/>
            <person name="Chuvochina M."/>
            <person name="Waite D.W."/>
            <person name="Rinke C."/>
            <person name="Skarshewski A."/>
            <person name="Chaumeil P.A."/>
            <person name="Hugenholtz P."/>
        </authorList>
    </citation>
    <scope>NUCLEOTIDE SEQUENCE [LARGE SCALE GENOMIC DNA]</scope>
    <source>
        <strain evidence="1">UBA8844</strain>
    </source>
</reference>
<dbReference type="Proteomes" id="UP000264071">
    <property type="component" value="Unassembled WGS sequence"/>
</dbReference>
<gene>
    <name evidence="1" type="ORF">DGD08_08590</name>
</gene>
<sequence length="292" mass="32542">MARIRTIKPEFWQDEKLVGLPDVTRLLFLGLVSLADDAGRLLDKPVKIEADLFDGEQDRRREVVESLANLSRIGVIRRGFTASGQRIIEITNWKRHQRVDHPNYAASFPEIVTPYEDTPIREAFANHSREIREALASHTNDLRPVPTTSTSTNDLFSGVADAPPAPQIVRAPRPRNGPQFPHFSRDRCDAMHATWVSTRGAVEYGRFRKTIGPLFTIAEADRPPEAPTDAELADALRSFAEMAGIGAESRFATIDRAAQCLAEIARTRRRFATDPIARSDAVMRIIHGKAAA</sequence>
<protein>
    <submittedName>
        <fullName evidence="1">Uncharacterized protein</fullName>
    </submittedName>
</protein>
<proteinExistence type="predicted"/>
<accession>A0A3D4V7Z6</accession>
<evidence type="ECO:0000313" key="1">
    <source>
        <dbReference type="EMBL" id="HCT57256.1"/>
    </source>
</evidence>
<organism evidence="1 2">
    <name type="scientific">Gemmatimonas aurantiaca</name>
    <dbReference type="NCBI Taxonomy" id="173480"/>
    <lineage>
        <taxon>Bacteria</taxon>
        <taxon>Pseudomonadati</taxon>
        <taxon>Gemmatimonadota</taxon>
        <taxon>Gemmatimonadia</taxon>
        <taxon>Gemmatimonadales</taxon>
        <taxon>Gemmatimonadaceae</taxon>
        <taxon>Gemmatimonas</taxon>
    </lineage>
</organism>
<dbReference type="AlphaFoldDB" id="A0A3D4V7Z6"/>
<comment type="caution">
    <text evidence="1">The sequence shown here is derived from an EMBL/GenBank/DDBJ whole genome shotgun (WGS) entry which is preliminary data.</text>
</comment>
<evidence type="ECO:0000313" key="2">
    <source>
        <dbReference type="Proteomes" id="UP000264071"/>
    </source>
</evidence>